<evidence type="ECO:0000313" key="2">
    <source>
        <dbReference type="EMBL" id="RAI57841.1"/>
    </source>
</evidence>
<comment type="caution">
    <text evidence="2">The sequence shown here is derived from an EMBL/GenBank/DDBJ whole genome shotgun (WGS) entry which is preliminary data.</text>
</comment>
<dbReference type="Proteomes" id="UP000249065">
    <property type="component" value="Unassembled WGS sequence"/>
</dbReference>
<accession>A0A327M3K3</accession>
<dbReference type="Gene3D" id="3.40.50.1820">
    <property type="entry name" value="alpha/beta hydrolase"/>
    <property type="match status" value="1"/>
</dbReference>
<evidence type="ECO:0008006" key="4">
    <source>
        <dbReference type="Google" id="ProtNLM"/>
    </source>
</evidence>
<feature type="signal peptide" evidence="1">
    <location>
        <begin position="1"/>
        <end position="26"/>
    </location>
</feature>
<evidence type="ECO:0000256" key="1">
    <source>
        <dbReference type="SAM" id="SignalP"/>
    </source>
</evidence>
<dbReference type="EMBL" id="QLIX01000013">
    <property type="protein sequence ID" value="RAI57841.1"/>
    <property type="molecule type" value="Genomic_DNA"/>
</dbReference>
<name>A0A327M3K3_9PROT</name>
<dbReference type="InterPro" id="IPR029058">
    <property type="entry name" value="AB_hydrolase_fold"/>
</dbReference>
<evidence type="ECO:0000313" key="3">
    <source>
        <dbReference type="Proteomes" id="UP000249065"/>
    </source>
</evidence>
<proteinExistence type="predicted"/>
<keyword evidence="1" id="KW-0732">Signal</keyword>
<organism evidence="2 3">
    <name type="scientific">Roseicella frigidaeris</name>
    <dbReference type="NCBI Taxonomy" id="2230885"/>
    <lineage>
        <taxon>Bacteria</taxon>
        <taxon>Pseudomonadati</taxon>
        <taxon>Pseudomonadota</taxon>
        <taxon>Alphaproteobacteria</taxon>
        <taxon>Acetobacterales</taxon>
        <taxon>Roseomonadaceae</taxon>
        <taxon>Roseicella</taxon>
    </lineage>
</organism>
<sequence length="273" mass="27862">MACRRLAALLALLLVSLPLARGGARAAEPMPEEARPSALLRLGAEHGLLTVPPDRAPDPAPDLPPGGRWPVAILLPDSDGSERRGTLYGERLLQNGIALLEPLPDEAAEGMAADRLAASLAAIAADPRLDGRRIAVLGLGAGARQALLGLAARPAPVALALLYPGCDAALAELARGLAGLRVLLLHGDADPANDAAACAALAAAFPASARPRHRLLPGTGYGWDALGLAPPGAAVLLPDPAGQARRLRAWPDPDATLIAADQLLGFLLAAFGR</sequence>
<dbReference type="AlphaFoldDB" id="A0A327M3K3"/>
<feature type="chain" id="PRO_5016263200" description="Dienelactone hydrolase domain-containing protein" evidence="1">
    <location>
        <begin position="27"/>
        <end position="273"/>
    </location>
</feature>
<dbReference type="SUPFAM" id="SSF53474">
    <property type="entry name" value="alpha/beta-Hydrolases"/>
    <property type="match status" value="1"/>
</dbReference>
<reference evidence="3" key="1">
    <citation type="submission" date="2018-06" db="EMBL/GenBank/DDBJ databases">
        <authorList>
            <person name="Khan S.A."/>
        </authorList>
    </citation>
    <scope>NUCLEOTIDE SEQUENCE [LARGE SCALE GENOMIC DNA]</scope>
    <source>
        <strain evidence="3">DB-1506</strain>
    </source>
</reference>
<protein>
    <recommendedName>
        <fullName evidence="4">Dienelactone hydrolase domain-containing protein</fullName>
    </recommendedName>
</protein>
<keyword evidence="3" id="KW-1185">Reference proteome</keyword>
<gene>
    <name evidence="2" type="ORF">DOO78_16470</name>
</gene>